<dbReference type="InterPro" id="IPR050164">
    <property type="entry name" value="Peptidase_C19"/>
</dbReference>
<reference evidence="3" key="1">
    <citation type="submission" date="2018-11" db="EMBL/GenBank/DDBJ databases">
        <authorList>
            <consortium name="Pathogen Informatics"/>
        </authorList>
    </citation>
    <scope>NUCLEOTIDE SEQUENCE</scope>
</reference>
<dbReference type="InterPro" id="IPR018200">
    <property type="entry name" value="USP_CS"/>
</dbReference>
<dbReference type="PANTHER" id="PTHR24006:SF925">
    <property type="entry name" value="UBIQUITINYL HYDROLASE 1"/>
    <property type="match status" value="1"/>
</dbReference>
<name>A0A448WNG7_9PLAT</name>
<dbReference type="PROSITE" id="PS50235">
    <property type="entry name" value="USP_3"/>
    <property type="match status" value="1"/>
</dbReference>
<dbReference type="OrthoDB" id="289038at2759"/>
<dbReference type="Pfam" id="PF00443">
    <property type="entry name" value="UCH"/>
    <property type="match status" value="1"/>
</dbReference>
<sequence length="215" mass="24994">MCFFIIRYSRHEPFTTLNVDIRNHQNLTESLEQYVKGDLLEGDNAYFCEACEKKVNTLKRLCIKRLPLVLTIQLKRFDYDWEKSVPTKFNDYFEFPREIDMEPYTVEGVERLSTDARLIGLNHDSIPLESREQSDSISYSEVQTDSKPKDSSVQGDSGTPVPTRYTLRGVVVHSGSASGGHYYSFIRHFKRETGSYVWYKYDDMDALETLRINDA</sequence>
<dbReference type="AlphaFoldDB" id="A0A448WNG7"/>
<gene>
    <name evidence="3" type="ORF">PXEA_LOCUS9361</name>
</gene>
<dbReference type="GO" id="GO:0016477">
    <property type="term" value="P:cell migration"/>
    <property type="evidence" value="ECO:0007669"/>
    <property type="project" value="TreeGrafter"/>
</dbReference>
<comment type="caution">
    <text evidence="3">The sequence shown here is derived from an EMBL/GenBank/DDBJ whole genome shotgun (WGS) entry which is preliminary data.</text>
</comment>
<dbReference type="GO" id="GO:0005634">
    <property type="term" value="C:nucleus"/>
    <property type="evidence" value="ECO:0007669"/>
    <property type="project" value="TreeGrafter"/>
</dbReference>
<dbReference type="Gene3D" id="3.90.70.10">
    <property type="entry name" value="Cysteine proteinases"/>
    <property type="match status" value="1"/>
</dbReference>
<evidence type="ECO:0000313" key="4">
    <source>
        <dbReference type="Proteomes" id="UP000784294"/>
    </source>
</evidence>
<evidence type="ECO:0000313" key="3">
    <source>
        <dbReference type="EMBL" id="VEL15921.1"/>
    </source>
</evidence>
<dbReference type="GO" id="GO:0005829">
    <property type="term" value="C:cytosol"/>
    <property type="evidence" value="ECO:0007669"/>
    <property type="project" value="TreeGrafter"/>
</dbReference>
<dbReference type="GO" id="GO:0004843">
    <property type="term" value="F:cysteine-type deubiquitinase activity"/>
    <property type="evidence" value="ECO:0007669"/>
    <property type="project" value="InterPro"/>
</dbReference>
<dbReference type="PANTHER" id="PTHR24006">
    <property type="entry name" value="UBIQUITIN CARBOXYL-TERMINAL HYDROLASE"/>
    <property type="match status" value="1"/>
</dbReference>
<keyword evidence="4" id="KW-1185">Reference proteome</keyword>
<dbReference type="SUPFAM" id="SSF54001">
    <property type="entry name" value="Cysteine proteinases"/>
    <property type="match status" value="1"/>
</dbReference>
<feature type="domain" description="USP" evidence="2">
    <location>
        <begin position="1"/>
        <end position="215"/>
    </location>
</feature>
<feature type="region of interest" description="Disordered" evidence="1">
    <location>
        <begin position="129"/>
        <end position="162"/>
    </location>
</feature>
<dbReference type="EMBL" id="CAAALY010026435">
    <property type="protein sequence ID" value="VEL15921.1"/>
    <property type="molecule type" value="Genomic_DNA"/>
</dbReference>
<accession>A0A448WNG7</accession>
<dbReference type="InterPro" id="IPR001394">
    <property type="entry name" value="Peptidase_C19_UCH"/>
</dbReference>
<organism evidence="3 4">
    <name type="scientific">Protopolystoma xenopodis</name>
    <dbReference type="NCBI Taxonomy" id="117903"/>
    <lineage>
        <taxon>Eukaryota</taxon>
        <taxon>Metazoa</taxon>
        <taxon>Spiralia</taxon>
        <taxon>Lophotrochozoa</taxon>
        <taxon>Platyhelminthes</taxon>
        <taxon>Monogenea</taxon>
        <taxon>Polyopisthocotylea</taxon>
        <taxon>Polystomatidea</taxon>
        <taxon>Polystomatidae</taxon>
        <taxon>Protopolystoma</taxon>
    </lineage>
</organism>
<dbReference type="Proteomes" id="UP000784294">
    <property type="component" value="Unassembled WGS sequence"/>
</dbReference>
<protein>
    <recommendedName>
        <fullName evidence="2">USP domain-containing protein</fullName>
    </recommendedName>
</protein>
<dbReference type="PROSITE" id="PS00973">
    <property type="entry name" value="USP_2"/>
    <property type="match status" value="1"/>
</dbReference>
<evidence type="ECO:0000256" key="1">
    <source>
        <dbReference type="SAM" id="MobiDB-lite"/>
    </source>
</evidence>
<evidence type="ECO:0000259" key="2">
    <source>
        <dbReference type="PROSITE" id="PS50235"/>
    </source>
</evidence>
<dbReference type="InterPro" id="IPR038765">
    <property type="entry name" value="Papain-like_cys_pep_sf"/>
</dbReference>
<dbReference type="GO" id="GO:0016579">
    <property type="term" value="P:protein deubiquitination"/>
    <property type="evidence" value="ECO:0007669"/>
    <property type="project" value="InterPro"/>
</dbReference>
<dbReference type="InterPro" id="IPR028889">
    <property type="entry name" value="USP"/>
</dbReference>
<proteinExistence type="predicted"/>